<keyword evidence="2" id="KW-0963">Cytoplasm</keyword>
<evidence type="ECO:0000256" key="2">
    <source>
        <dbReference type="ARBA" id="ARBA00022490"/>
    </source>
</evidence>
<dbReference type="InParanoid" id="A7RXB2"/>
<evidence type="ECO:0000313" key="8">
    <source>
        <dbReference type="Proteomes" id="UP000001593"/>
    </source>
</evidence>
<protein>
    <recommendedName>
        <fullName evidence="4">Polyadenylate-binding protein-interacting protein 1</fullName>
    </recommendedName>
</protein>
<dbReference type="SMART" id="SM00543">
    <property type="entry name" value="MIF4G"/>
    <property type="match status" value="1"/>
</dbReference>
<feature type="compositionally biased region" description="Polar residues" evidence="5">
    <location>
        <begin position="72"/>
        <end position="94"/>
    </location>
</feature>
<dbReference type="Pfam" id="PF07145">
    <property type="entry name" value="PAM2"/>
    <property type="match status" value="1"/>
</dbReference>
<feature type="region of interest" description="Disordered" evidence="5">
    <location>
        <begin position="1"/>
        <end position="52"/>
    </location>
</feature>
<dbReference type="HOGENOM" id="CLU_625995_0_0_1"/>
<dbReference type="InterPro" id="IPR016024">
    <property type="entry name" value="ARM-type_fold"/>
</dbReference>
<gene>
    <name evidence="7" type="ORF">NEMVEDRAFT_v1g241323</name>
</gene>
<dbReference type="GO" id="GO:0003723">
    <property type="term" value="F:RNA binding"/>
    <property type="evidence" value="ECO:0007669"/>
    <property type="project" value="InterPro"/>
</dbReference>
<evidence type="ECO:0000313" key="7">
    <source>
        <dbReference type="EMBL" id="EDO43934.1"/>
    </source>
</evidence>
<dbReference type="AlphaFoldDB" id="A7RXB2"/>
<feature type="region of interest" description="Disordered" evidence="5">
    <location>
        <begin position="72"/>
        <end position="96"/>
    </location>
</feature>
<proteinExistence type="predicted"/>
<dbReference type="OMA" id="CWTEYEV"/>
<sequence>MSDKPHSLGRGISSKDYTSPLRKPGEPSQNQDGGKEPIGIENDSIPTKGTSSKLNVNAAEFVPEMFKAPQYVPTSQAMPPPQTEQATPSPQTTGPDLEAVTFVKDILDQLTESPGEFENLVEDLVLAWKARVNNDETLNEIASVIMEQVLVYSILESNFTYTGARLCDFIANNTDDIPTEGKQFRSVFLTRCKEEHRKREAMLKSPSTVPRHRCNTLLAGKEVDGASGSKAQFGPLGRALLEMLDSLIESGTDDSLLYAGRILKLTGYLLDDPKDNQSRVDGIFEKIGTLLESSSHVGDSIKRFLSSVVSLRKNNWGRESFAERGAEAAAVSVATSVLSPEAAPYVPGIQNYHYYNKEYYQPGFISNNEDDITPVTNPEQWLEYADYADDSSPTDLSYPVYEDNGHGYREEDDCAFTEEMEKDYELFMSEQQPPLPFS</sequence>
<feature type="domain" description="MIF4G" evidence="6">
    <location>
        <begin position="100"/>
        <end position="315"/>
    </location>
</feature>
<dbReference type="PhylomeDB" id="A7RXB2"/>
<dbReference type="Proteomes" id="UP000001593">
    <property type="component" value="Unassembled WGS sequence"/>
</dbReference>
<dbReference type="InterPro" id="IPR003890">
    <property type="entry name" value="MIF4G-like_typ-3"/>
</dbReference>
<keyword evidence="8" id="KW-1185">Reference proteome</keyword>
<evidence type="ECO:0000256" key="5">
    <source>
        <dbReference type="SAM" id="MobiDB-lite"/>
    </source>
</evidence>
<keyword evidence="3" id="KW-0810">Translation regulation</keyword>
<dbReference type="FunFam" id="1.25.40.180:FF:000016">
    <property type="entry name" value="polyadenylate-binding protein-interacting protein 1 isoform X1"/>
    <property type="match status" value="1"/>
</dbReference>
<dbReference type="eggNOG" id="KOG0401">
    <property type="taxonomic scope" value="Eukaryota"/>
</dbReference>
<comment type="subcellular location">
    <subcellularLocation>
        <location evidence="1">Cytoplasm</location>
    </subcellularLocation>
</comment>
<name>A7RXB2_NEMVE</name>
<dbReference type="STRING" id="45351.A7RXB2"/>
<dbReference type="InterPro" id="IPR009818">
    <property type="entry name" value="PAM2_motif"/>
</dbReference>
<evidence type="ECO:0000259" key="6">
    <source>
        <dbReference type="SMART" id="SM00543"/>
    </source>
</evidence>
<accession>A7RXB2</accession>
<dbReference type="EMBL" id="DS469549">
    <property type="protein sequence ID" value="EDO43934.1"/>
    <property type="molecule type" value="Genomic_DNA"/>
</dbReference>
<organism evidence="7 8">
    <name type="scientific">Nematostella vectensis</name>
    <name type="common">Starlet sea anemone</name>
    <dbReference type="NCBI Taxonomy" id="45351"/>
    <lineage>
        <taxon>Eukaryota</taxon>
        <taxon>Metazoa</taxon>
        <taxon>Cnidaria</taxon>
        <taxon>Anthozoa</taxon>
        <taxon>Hexacorallia</taxon>
        <taxon>Actiniaria</taxon>
        <taxon>Edwardsiidae</taxon>
        <taxon>Nematostella</taxon>
    </lineage>
</organism>
<dbReference type="GO" id="GO:0008494">
    <property type="term" value="F:translation activator activity"/>
    <property type="evidence" value="ECO:0000318"/>
    <property type="project" value="GO_Central"/>
</dbReference>
<dbReference type="GO" id="GO:0006446">
    <property type="term" value="P:regulation of translational initiation"/>
    <property type="evidence" value="ECO:0000318"/>
    <property type="project" value="GO_Central"/>
</dbReference>
<evidence type="ECO:0000256" key="1">
    <source>
        <dbReference type="ARBA" id="ARBA00004496"/>
    </source>
</evidence>
<dbReference type="Gene3D" id="1.25.40.180">
    <property type="match status" value="1"/>
</dbReference>
<evidence type="ECO:0000256" key="3">
    <source>
        <dbReference type="ARBA" id="ARBA00022845"/>
    </source>
</evidence>
<evidence type="ECO:0000256" key="4">
    <source>
        <dbReference type="ARBA" id="ARBA00074029"/>
    </source>
</evidence>
<dbReference type="SUPFAM" id="SSF48371">
    <property type="entry name" value="ARM repeat"/>
    <property type="match status" value="1"/>
</dbReference>
<reference evidence="7 8" key="1">
    <citation type="journal article" date="2007" name="Science">
        <title>Sea anemone genome reveals ancestral eumetazoan gene repertoire and genomic organization.</title>
        <authorList>
            <person name="Putnam N.H."/>
            <person name="Srivastava M."/>
            <person name="Hellsten U."/>
            <person name="Dirks B."/>
            <person name="Chapman J."/>
            <person name="Salamov A."/>
            <person name="Terry A."/>
            <person name="Shapiro H."/>
            <person name="Lindquist E."/>
            <person name="Kapitonov V.V."/>
            <person name="Jurka J."/>
            <person name="Genikhovich G."/>
            <person name="Grigoriev I.V."/>
            <person name="Lucas S.M."/>
            <person name="Steele R.E."/>
            <person name="Finnerty J.R."/>
            <person name="Technau U."/>
            <person name="Martindale M.Q."/>
            <person name="Rokhsar D.S."/>
        </authorList>
    </citation>
    <scope>NUCLEOTIDE SEQUENCE [LARGE SCALE GENOMIC DNA]</scope>
    <source>
        <strain evidence="8">CH2 X CH6</strain>
    </source>
</reference>
<dbReference type="PANTHER" id="PTHR23254:SF15">
    <property type="entry name" value="POLYADENYLATE-BINDING PROTEIN-INTERACTING PROTEIN 1"/>
    <property type="match status" value="1"/>
</dbReference>
<dbReference type="PANTHER" id="PTHR23254">
    <property type="entry name" value="EIF4G DOMAIN PROTEIN"/>
    <property type="match status" value="1"/>
</dbReference>
<dbReference type="InterPro" id="IPR051367">
    <property type="entry name" value="mRNA_TranslReg/HistoneTransl"/>
</dbReference>
<dbReference type="GO" id="GO:0005737">
    <property type="term" value="C:cytoplasm"/>
    <property type="evidence" value="ECO:0007669"/>
    <property type="project" value="UniProtKB-SubCell"/>
</dbReference>